<gene>
    <name evidence="2" type="ORF">EDC39_11044</name>
</gene>
<keyword evidence="3" id="KW-1185">Reference proteome</keyword>
<protein>
    <recommendedName>
        <fullName evidence="1">Autotransporter domain-containing protein</fullName>
    </recommendedName>
</protein>
<comment type="caution">
    <text evidence="2">The sequence shown here is derived from an EMBL/GenBank/DDBJ whole genome shotgun (WGS) entry which is preliminary data.</text>
</comment>
<dbReference type="AlphaFoldDB" id="A0A5D3WGE1"/>
<dbReference type="InterPro" id="IPR005546">
    <property type="entry name" value="Autotransporte_beta"/>
</dbReference>
<dbReference type="Proteomes" id="UP000324159">
    <property type="component" value="Unassembled WGS sequence"/>
</dbReference>
<dbReference type="SUPFAM" id="SSF103515">
    <property type="entry name" value="Autotransporter"/>
    <property type="match status" value="1"/>
</dbReference>
<sequence>MNCHVARVLGERIAGCQWTDDFDVNGVYATCPVFFFEQSRNFGVVKHFMFISFDRVRDAFVWTDRQVAMNCRRLAEGAFTKVGADPLNLTVRVRKTGSLVADIGGRTGWMTSLGSETLVSDLEAKFNYDFDIDDHLLSAGFTGYRGATFTIYGREPERYGLVIGGGLSFLSGSGFRSSLRVQEELREGCRSFAVYGGLRLDS</sequence>
<dbReference type="Gene3D" id="2.40.128.130">
    <property type="entry name" value="Autotransporter beta-domain"/>
    <property type="match status" value="1"/>
</dbReference>
<feature type="domain" description="Autotransporter" evidence="1">
    <location>
        <begin position="67"/>
        <end position="179"/>
    </location>
</feature>
<proteinExistence type="predicted"/>
<evidence type="ECO:0000313" key="2">
    <source>
        <dbReference type="EMBL" id="TYO97504.1"/>
    </source>
</evidence>
<dbReference type="InterPro" id="IPR036709">
    <property type="entry name" value="Autotransporte_beta_dom_sf"/>
</dbReference>
<reference evidence="2 3" key="1">
    <citation type="submission" date="2019-07" db="EMBL/GenBank/DDBJ databases">
        <title>Genomic Encyclopedia of Type Strains, Phase IV (KMG-IV): sequencing the most valuable type-strain genomes for metagenomic binning, comparative biology and taxonomic classification.</title>
        <authorList>
            <person name="Goeker M."/>
        </authorList>
    </citation>
    <scope>NUCLEOTIDE SEQUENCE [LARGE SCALE GENOMIC DNA]</scope>
    <source>
        <strain evidence="2 3">SS015</strain>
    </source>
</reference>
<organism evidence="2 3">
    <name type="scientific">Geothermobacter ehrlichii</name>
    <dbReference type="NCBI Taxonomy" id="213224"/>
    <lineage>
        <taxon>Bacteria</taxon>
        <taxon>Pseudomonadati</taxon>
        <taxon>Thermodesulfobacteriota</taxon>
        <taxon>Desulfuromonadia</taxon>
        <taxon>Desulfuromonadales</taxon>
        <taxon>Geothermobacteraceae</taxon>
        <taxon>Geothermobacter</taxon>
    </lineage>
</organism>
<evidence type="ECO:0000313" key="3">
    <source>
        <dbReference type="Proteomes" id="UP000324159"/>
    </source>
</evidence>
<name>A0A5D3WGE1_9BACT</name>
<evidence type="ECO:0000259" key="1">
    <source>
        <dbReference type="Pfam" id="PF03797"/>
    </source>
</evidence>
<accession>A0A5D3WGE1</accession>
<dbReference type="Pfam" id="PF03797">
    <property type="entry name" value="Autotransporter"/>
    <property type="match status" value="1"/>
</dbReference>
<dbReference type="RefSeq" id="WP_148896402.1">
    <property type="nucleotide sequence ID" value="NZ_VNIB01000010.1"/>
</dbReference>
<dbReference type="EMBL" id="VNIB01000010">
    <property type="protein sequence ID" value="TYO97504.1"/>
    <property type="molecule type" value="Genomic_DNA"/>
</dbReference>